<dbReference type="GO" id="GO:0043590">
    <property type="term" value="C:bacterial nucleoid"/>
    <property type="evidence" value="ECO:0007669"/>
    <property type="project" value="UniProtKB-UniRule"/>
</dbReference>
<evidence type="ECO:0000256" key="2">
    <source>
        <dbReference type="HAMAP-Rule" id="MF_00274"/>
    </source>
</evidence>
<evidence type="ECO:0000313" key="4">
    <source>
        <dbReference type="EMBL" id="EJO15605.1"/>
    </source>
</evidence>
<keyword evidence="5" id="KW-1185">Reference proteome</keyword>
<reference evidence="4 5" key="1">
    <citation type="journal article" date="2012" name="J. Bacteriol.">
        <title>Genome Sequence of the Lantibiotic Bacteriocin Producer Streptococcus salivarius Strain K12.</title>
        <authorList>
            <person name="Barretto C."/>
            <person name="Alvarez-Martin P."/>
            <person name="Foata F."/>
            <person name="Renault P."/>
            <person name="Berger B."/>
        </authorList>
    </citation>
    <scope>NUCLEOTIDE SEQUENCE [LARGE SCALE GENOMIC DNA]</scope>
    <source>
        <strain evidence="4 5">K12</strain>
    </source>
</reference>
<dbReference type="InterPro" id="IPR036894">
    <property type="entry name" value="YbaB-like_sf"/>
</dbReference>
<protein>
    <recommendedName>
        <fullName evidence="2">Nucleoid-associated protein RSSL_00752</fullName>
    </recommendedName>
</protein>
<dbReference type="Pfam" id="PF02575">
    <property type="entry name" value="YbaB_DNA_bd"/>
    <property type="match status" value="1"/>
</dbReference>
<comment type="caution">
    <text evidence="4">The sequence shown here is derived from an EMBL/GenBank/DDBJ whole genome shotgun (WGS) entry which is preliminary data.</text>
</comment>
<dbReference type="PANTHER" id="PTHR33449">
    <property type="entry name" value="NUCLEOID-ASSOCIATED PROTEIN YBAB"/>
    <property type="match status" value="1"/>
</dbReference>
<organism evidence="4 5">
    <name type="scientific">Streptococcus salivarius K12</name>
    <dbReference type="NCBI Taxonomy" id="1200793"/>
    <lineage>
        <taxon>Bacteria</taxon>
        <taxon>Bacillati</taxon>
        <taxon>Bacillota</taxon>
        <taxon>Bacilli</taxon>
        <taxon>Lactobacillales</taxon>
        <taxon>Streptococcaceae</taxon>
        <taxon>Streptococcus</taxon>
    </lineage>
</organism>
<dbReference type="NCBIfam" id="TIGR00103">
    <property type="entry name" value="DNA_YbaB_EbfC"/>
    <property type="match status" value="1"/>
</dbReference>
<comment type="subunit">
    <text evidence="2">Homodimer.</text>
</comment>
<dbReference type="GO" id="GO:0005829">
    <property type="term" value="C:cytosol"/>
    <property type="evidence" value="ECO:0007669"/>
    <property type="project" value="TreeGrafter"/>
</dbReference>
<gene>
    <name evidence="4" type="ORF">RSSL_00752</name>
</gene>
<dbReference type="AlphaFoldDB" id="J7T4U5"/>
<feature type="coiled-coil region" evidence="3">
    <location>
        <begin position="98"/>
        <end position="135"/>
    </location>
</feature>
<evidence type="ECO:0000256" key="1">
    <source>
        <dbReference type="ARBA" id="ARBA00023125"/>
    </source>
</evidence>
<dbReference type="PATRIC" id="fig|1200793.3.peg.1591"/>
<dbReference type="HAMAP" id="MF_00274">
    <property type="entry name" value="DNA_YbaB_EbfC"/>
    <property type="match status" value="1"/>
</dbReference>
<evidence type="ECO:0000256" key="3">
    <source>
        <dbReference type="SAM" id="Coils"/>
    </source>
</evidence>
<dbReference type="Proteomes" id="UP000006983">
    <property type="component" value="Unassembled WGS sequence"/>
</dbReference>
<comment type="function">
    <text evidence="2">Binds to DNA and alters its conformation. May be involved in regulation of gene expression, nucleoid organization and DNA protection.</text>
</comment>
<dbReference type="GO" id="GO:0003677">
    <property type="term" value="F:DNA binding"/>
    <property type="evidence" value="ECO:0007669"/>
    <property type="project" value="UniProtKB-UniRule"/>
</dbReference>
<keyword evidence="2" id="KW-0963">Cytoplasm</keyword>
<keyword evidence="3" id="KW-0175">Coiled coil</keyword>
<proteinExistence type="inferred from homology"/>
<accession>J7T4U5</accession>
<evidence type="ECO:0000313" key="5">
    <source>
        <dbReference type="Proteomes" id="UP000006983"/>
    </source>
</evidence>
<dbReference type="SUPFAM" id="SSF82607">
    <property type="entry name" value="YbaB-like"/>
    <property type="match status" value="1"/>
</dbReference>
<keyword evidence="1 2" id="KW-0238">DNA-binding</keyword>
<dbReference type="EMBL" id="ALIF01000006">
    <property type="protein sequence ID" value="EJO15605.1"/>
    <property type="molecule type" value="Genomic_DNA"/>
</dbReference>
<comment type="similarity">
    <text evidence="2">Belongs to the YbaB/EbfC family.</text>
</comment>
<sequence>MSSSLSFSISNRIFDRMNNKPLYTIFNKSYNLRIGYFVIALTFFMNKKKSSLNKFLQCCSHFFNQAKHGIIVKIFILLISGQKWAVKFKKQGLNPWYERNLENIMMNMQNMMKQAQKLQKQMEKSQAELAATTFTGKSAQDLVVAELTGDKKVVNITFADAVVDPDDVETLQDMTVQALNNALGQIDEATKKSMGAFAGKLPF</sequence>
<dbReference type="InterPro" id="IPR004401">
    <property type="entry name" value="YbaB/EbfC"/>
</dbReference>
<dbReference type="PANTHER" id="PTHR33449:SF1">
    <property type="entry name" value="NUCLEOID-ASSOCIATED PROTEIN YBAB"/>
    <property type="match status" value="1"/>
</dbReference>
<name>J7T4U5_STRSL</name>
<comment type="subcellular location">
    <subcellularLocation>
        <location evidence="2">Cytoplasm</location>
        <location evidence="2">Nucleoid</location>
    </subcellularLocation>
</comment>
<dbReference type="Gene3D" id="3.30.1310.10">
    <property type="entry name" value="Nucleoid-associated protein YbaB-like domain"/>
    <property type="match status" value="1"/>
</dbReference>